<feature type="transmembrane region" description="Helical" evidence="1">
    <location>
        <begin position="126"/>
        <end position="148"/>
    </location>
</feature>
<comment type="caution">
    <text evidence="2">The sequence shown here is derived from an EMBL/GenBank/DDBJ whole genome shotgun (WGS) entry which is preliminary data.</text>
</comment>
<keyword evidence="1" id="KW-0812">Transmembrane</keyword>
<organism evidence="2 3">
    <name type="scientific">Dongia sedimenti</name>
    <dbReference type="NCBI Taxonomy" id="3064282"/>
    <lineage>
        <taxon>Bacteria</taxon>
        <taxon>Pseudomonadati</taxon>
        <taxon>Pseudomonadota</taxon>
        <taxon>Alphaproteobacteria</taxon>
        <taxon>Rhodospirillales</taxon>
        <taxon>Dongiaceae</taxon>
        <taxon>Dongia</taxon>
    </lineage>
</organism>
<evidence type="ECO:0000313" key="2">
    <source>
        <dbReference type="EMBL" id="MDQ7248515.1"/>
    </source>
</evidence>
<proteinExistence type="predicted"/>
<dbReference type="EMBL" id="JAUYVI010000004">
    <property type="protein sequence ID" value="MDQ7248515.1"/>
    <property type="molecule type" value="Genomic_DNA"/>
</dbReference>
<reference evidence="3" key="1">
    <citation type="submission" date="2023-08" db="EMBL/GenBank/DDBJ databases">
        <title>Rhodospirillaceae gen. nov., a novel taxon isolated from the Yangtze River Yuezi River estuary sludge.</title>
        <authorList>
            <person name="Ruan L."/>
        </authorList>
    </citation>
    <scope>NUCLEOTIDE SEQUENCE [LARGE SCALE GENOMIC DNA]</scope>
    <source>
        <strain evidence="3">R-7</strain>
    </source>
</reference>
<dbReference type="RefSeq" id="WP_379955994.1">
    <property type="nucleotide sequence ID" value="NZ_JAUYVI010000004.1"/>
</dbReference>
<dbReference type="Proteomes" id="UP001230156">
    <property type="component" value="Unassembled WGS sequence"/>
</dbReference>
<keyword evidence="3" id="KW-1185">Reference proteome</keyword>
<accession>A0ABU0YLA6</accession>
<feature type="transmembrane region" description="Helical" evidence="1">
    <location>
        <begin position="91"/>
        <end position="114"/>
    </location>
</feature>
<name>A0ABU0YLA6_9PROT</name>
<gene>
    <name evidence="2" type="ORF">Q8A70_12595</name>
</gene>
<keyword evidence="1" id="KW-0472">Membrane</keyword>
<protein>
    <submittedName>
        <fullName evidence="2">Uncharacterized protein</fullName>
    </submittedName>
</protein>
<evidence type="ECO:0000256" key="1">
    <source>
        <dbReference type="SAM" id="Phobius"/>
    </source>
</evidence>
<sequence>MGLGRWLGYETETLTSPLPVAECLTRLRGTVQSEWAIFGHSPVVGRVGEKTFKLRKRLARGTYNSFQTYATGRLASNGASTLLTCRFGMHWFVMLFMALWLTPFLAIIIFFVAVDLGNSRAPDLESLLIPLVFASFGIALLGVGRAMARGERRFLLNFLEDTIEARKQHADREAAIEDLWRNA</sequence>
<keyword evidence="1" id="KW-1133">Transmembrane helix</keyword>
<evidence type="ECO:0000313" key="3">
    <source>
        <dbReference type="Proteomes" id="UP001230156"/>
    </source>
</evidence>